<dbReference type="PANTHER" id="PTHR10805">
    <property type="entry name" value="COATOMER SUBUNIT EPSILON"/>
    <property type="match status" value="1"/>
</dbReference>
<dbReference type="Proteomes" id="UP001292079">
    <property type="component" value="Unassembled WGS sequence"/>
</dbReference>
<protein>
    <recommendedName>
        <fullName evidence="5 13">Coatomer subunit epsilon</fullName>
    </recommendedName>
</protein>
<sequence length="297" mass="33696">MGDELVLLDAQSAFILGHHQLALKTLQKLNVSDSSDTEIRVLLYKVYIAQKKYGIILDEISEDTIVPEFRLLRLLVKYLLKMESRESTLKELELTLKRKSEFSQAAIIIAVTVYLNMDMDEAAWKLLNGSNDTYCNALTVQCLLHMNRCDLAGKIVRRMQTADEDSLAVQLASALYYVKKGGDQLQEAIHIYDELKEKYGPSTLLLNCQAAALMGMNNWVEAEPILQEAIDMDGNNPDTIVNMIVVYRHLGKPTETINRLMSQLRDCCKDHPFLVEYADKDDEFTRCAKHYAPSVPS</sequence>
<evidence type="ECO:0000256" key="9">
    <source>
        <dbReference type="ARBA" id="ARBA00022927"/>
    </source>
</evidence>
<keyword evidence="11 13" id="KW-0472">Membrane</keyword>
<dbReference type="PIRSF" id="PIRSF016478">
    <property type="entry name" value="Coatomer_esu"/>
    <property type="match status" value="1"/>
</dbReference>
<dbReference type="GO" id="GO:0000139">
    <property type="term" value="C:Golgi membrane"/>
    <property type="evidence" value="ECO:0007669"/>
    <property type="project" value="UniProtKB-SubCell"/>
</dbReference>
<evidence type="ECO:0000256" key="10">
    <source>
        <dbReference type="ARBA" id="ARBA00023034"/>
    </source>
</evidence>
<reference evidence="14" key="2">
    <citation type="journal article" date="2023" name="Infect Dis Poverty">
        <title>Chromosome-scale genome of the human blood fluke Schistosoma mekongi and its implications for public health.</title>
        <authorList>
            <person name="Zhou M."/>
            <person name="Xu L."/>
            <person name="Xu D."/>
            <person name="Chen W."/>
            <person name="Khan J."/>
            <person name="Hu Y."/>
            <person name="Huang H."/>
            <person name="Wei H."/>
            <person name="Zhang Y."/>
            <person name="Chusongsang P."/>
            <person name="Tanasarnprasert K."/>
            <person name="Hu X."/>
            <person name="Limpanont Y."/>
            <person name="Lv Z."/>
        </authorList>
    </citation>
    <scope>NUCLEOTIDE SEQUENCE</scope>
    <source>
        <strain evidence="14">LV_2022a</strain>
    </source>
</reference>
<evidence type="ECO:0000256" key="4">
    <source>
        <dbReference type="ARBA" id="ARBA00011775"/>
    </source>
</evidence>
<dbReference type="GO" id="GO:0006888">
    <property type="term" value="P:endoplasmic reticulum to Golgi vesicle-mediated transport"/>
    <property type="evidence" value="ECO:0007669"/>
    <property type="project" value="TreeGrafter"/>
</dbReference>
<evidence type="ECO:0000256" key="8">
    <source>
        <dbReference type="ARBA" id="ARBA00022892"/>
    </source>
</evidence>
<proteinExistence type="inferred from homology"/>
<evidence type="ECO:0000256" key="13">
    <source>
        <dbReference type="PIRNR" id="PIRNR016478"/>
    </source>
</evidence>
<evidence type="ECO:0000256" key="12">
    <source>
        <dbReference type="ARBA" id="ARBA00023329"/>
    </source>
</evidence>
<keyword evidence="10 13" id="KW-0333">Golgi apparatus</keyword>
<evidence type="ECO:0000256" key="2">
    <source>
        <dbReference type="ARBA" id="ARBA00004347"/>
    </source>
</evidence>
<comment type="subunit">
    <text evidence="4">Oligomeric complex that consists of at least the alpha, beta, beta', gamma, delta, epsilon and zeta subunits.</text>
</comment>
<dbReference type="GO" id="GO:0006891">
    <property type="term" value="P:intra-Golgi vesicle-mediated transport"/>
    <property type="evidence" value="ECO:0007669"/>
    <property type="project" value="TreeGrafter"/>
</dbReference>
<evidence type="ECO:0000256" key="3">
    <source>
        <dbReference type="ARBA" id="ARBA00008827"/>
    </source>
</evidence>
<comment type="caution">
    <text evidence="14">The sequence shown here is derived from an EMBL/GenBank/DDBJ whole genome shotgun (WGS) entry which is preliminary data.</text>
</comment>
<keyword evidence="15" id="KW-1185">Reference proteome</keyword>
<dbReference type="EMBL" id="JALJAT010000003">
    <property type="protein sequence ID" value="KAK4471528.1"/>
    <property type="molecule type" value="Genomic_DNA"/>
</dbReference>
<dbReference type="GO" id="GO:0005198">
    <property type="term" value="F:structural molecule activity"/>
    <property type="evidence" value="ECO:0007669"/>
    <property type="project" value="UniProtKB-UniRule"/>
</dbReference>
<keyword evidence="12 13" id="KW-0968">Cytoplasmic vesicle</keyword>
<keyword evidence="7 13" id="KW-0963">Cytoplasm</keyword>
<name>A0AAE1ZCZ6_SCHME</name>
<keyword evidence="9 13" id="KW-0653">Protein transport</keyword>
<dbReference type="SUPFAM" id="SSF48452">
    <property type="entry name" value="TPR-like"/>
    <property type="match status" value="1"/>
</dbReference>
<evidence type="ECO:0000256" key="6">
    <source>
        <dbReference type="ARBA" id="ARBA00022448"/>
    </source>
</evidence>
<comment type="similarity">
    <text evidence="3 13">Belongs to the COPE family.</text>
</comment>
<accession>A0AAE1ZCZ6</accession>
<dbReference type="InterPro" id="IPR011990">
    <property type="entry name" value="TPR-like_helical_dom_sf"/>
</dbReference>
<dbReference type="PANTHER" id="PTHR10805:SF0">
    <property type="entry name" value="COATOMER SUBUNIT EPSILON"/>
    <property type="match status" value="1"/>
</dbReference>
<dbReference type="InterPro" id="IPR006822">
    <property type="entry name" value="Coatomer_esu"/>
</dbReference>
<evidence type="ECO:0000256" key="1">
    <source>
        <dbReference type="ARBA" id="ARBA00004255"/>
    </source>
</evidence>
<keyword evidence="8 13" id="KW-0931">ER-Golgi transport</keyword>
<evidence type="ECO:0000256" key="5">
    <source>
        <dbReference type="ARBA" id="ARBA00015828"/>
    </source>
</evidence>
<evidence type="ECO:0000313" key="15">
    <source>
        <dbReference type="Proteomes" id="UP001292079"/>
    </source>
</evidence>
<gene>
    <name evidence="14" type="ORF">MN116_004948</name>
</gene>
<keyword evidence="6 13" id="KW-0813">Transport</keyword>
<dbReference type="GO" id="GO:0030126">
    <property type="term" value="C:COPI vesicle coat"/>
    <property type="evidence" value="ECO:0007669"/>
    <property type="project" value="TreeGrafter"/>
</dbReference>
<dbReference type="Pfam" id="PF04733">
    <property type="entry name" value="Coatomer_E"/>
    <property type="match status" value="1"/>
</dbReference>
<dbReference type="AlphaFoldDB" id="A0AAE1ZCZ6"/>
<organism evidence="14 15">
    <name type="scientific">Schistosoma mekongi</name>
    <name type="common">Parasitic worm</name>
    <dbReference type="NCBI Taxonomy" id="38744"/>
    <lineage>
        <taxon>Eukaryota</taxon>
        <taxon>Metazoa</taxon>
        <taxon>Spiralia</taxon>
        <taxon>Lophotrochozoa</taxon>
        <taxon>Platyhelminthes</taxon>
        <taxon>Trematoda</taxon>
        <taxon>Digenea</taxon>
        <taxon>Strigeidida</taxon>
        <taxon>Schistosomatoidea</taxon>
        <taxon>Schistosomatidae</taxon>
        <taxon>Schistosoma</taxon>
    </lineage>
</organism>
<reference evidence="14" key="1">
    <citation type="submission" date="2022-04" db="EMBL/GenBank/DDBJ databases">
        <authorList>
            <person name="Xu L."/>
            <person name="Lv Z."/>
        </authorList>
    </citation>
    <scope>NUCLEOTIDE SEQUENCE</scope>
    <source>
        <strain evidence="14">LV_2022a</strain>
    </source>
</reference>
<comment type="function">
    <text evidence="13">The coatomer is a cytosolic protein complex that binds to dilysine motifs and reversibly associates with Golgi non-clathrin-coated vesicles, which further mediate biosynthetic protein transport from the ER, via the Golgi up to the trans Golgi network. The coatomer complex is required for budding from Golgi membranes, and is essential for the retrograde Golgi-to-ER transport of dilysine-tagged proteins.</text>
</comment>
<evidence type="ECO:0000256" key="11">
    <source>
        <dbReference type="ARBA" id="ARBA00023136"/>
    </source>
</evidence>
<evidence type="ECO:0000313" key="14">
    <source>
        <dbReference type="EMBL" id="KAK4471528.1"/>
    </source>
</evidence>
<dbReference type="GO" id="GO:0006890">
    <property type="term" value="P:retrograde vesicle-mediated transport, Golgi to endoplasmic reticulum"/>
    <property type="evidence" value="ECO:0007669"/>
    <property type="project" value="UniProtKB-UniRule"/>
</dbReference>
<comment type="subcellular location">
    <subcellularLocation>
        <location evidence="2">Cytoplasmic vesicle</location>
        <location evidence="2">COPI-coated vesicle membrane</location>
        <topology evidence="2">Peripheral membrane protein</topology>
        <orientation evidence="2">Cytoplasmic side</orientation>
    </subcellularLocation>
    <subcellularLocation>
        <location evidence="1">Golgi apparatus membrane</location>
        <topology evidence="1">Peripheral membrane protein</topology>
        <orientation evidence="1">Cytoplasmic side</orientation>
    </subcellularLocation>
</comment>
<evidence type="ECO:0000256" key="7">
    <source>
        <dbReference type="ARBA" id="ARBA00022490"/>
    </source>
</evidence>
<dbReference type="GO" id="GO:0015031">
    <property type="term" value="P:protein transport"/>
    <property type="evidence" value="ECO:0007669"/>
    <property type="project" value="UniProtKB-UniRule"/>
</dbReference>
<dbReference type="Gene3D" id="1.25.40.10">
    <property type="entry name" value="Tetratricopeptide repeat domain"/>
    <property type="match status" value="1"/>
</dbReference>